<protein>
    <submittedName>
        <fullName evidence="1">RH64087p</fullName>
    </submittedName>
</protein>
<reference evidence="1" key="1">
    <citation type="submission" date="2004-10" db="EMBL/GenBank/DDBJ databases">
        <authorList>
            <person name="Stapleton M."/>
            <person name="Carlson J."/>
            <person name="Chavez C."/>
            <person name="Frise E."/>
            <person name="George R."/>
            <person name="Pacleb J."/>
            <person name="Park S."/>
            <person name="Wan K."/>
            <person name="Yu C."/>
            <person name="Rubin G.M."/>
            <person name="Celniker S."/>
        </authorList>
    </citation>
    <scope>NUCLEOTIDE SEQUENCE</scope>
    <source>
        <strain evidence="1">Berkeley</strain>
    </source>
</reference>
<dbReference type="EMBL" id="BT015955">
    <property type="protein sequence ID" value="AAV36840.1"/>
    <property type="molecule type" value="mRNA"/>
</dbReference>
<proteinExistence type="evidence at transcript level"/>
<organism evidence="1">
    <name type="scientific">Drosophila melanogaster</name>
    <name type="common">Fruit fly</name>
    <dbReference type="NCBI Taxonomy" id="7227"/>
    <lineage>
        <taxon>Eukaryota</taxon>
        <taxon>Metazoa</taxon>
        <taxon>Ecdysozoa</taxon>
        <taxon>Arthropoda</taxon>
        <taxon>Hexapoda</taxon>
        <taxon>Insecta</taxon>
        <taxon>Pterygota</taxon>
        <taxon>Neoptera</taxon>
        <taxon>Endopterygota</taxon>
        <taxon>Diptera</taxon>
        <taxon>Brachycera</taxon>
        <taxon>Muscomorpha</taxon>
        <taxon>Ephydroidea</taxon>
        <taxon>Drosophilidae</taxon>
        <taxon>Drosophila</taxon>
        <taxon>Sophophora</taxon>
    </lineage>
</organism>
<name>Q5U1D7_DROME</name>
<evidence type="ECO:0000313" key="1">
    <source>
        <dbReference type="EMBL" id="AAV36840.1"/>
    </source>
</evidence>
<sequence>MIFEGYSSLGRPKETRIMREYLREVCSVLTQDKQGNEWHIHSVIFSVLNLN</sequence>
<dbReference type="AlphaFoldDB" id="Q5U1D7"/>
<accession>Q5U1D7</accession>